<feature type="region of interest" description="Disordered" evidence="1">
    <location>
        <begin position="799"/>
        <end position="836"/>
    </location>
</feature>
<dbReference type="AlphaFoldDB" id="A0A238F5G7"/>
<evidence type="ECO:0000313" key="5">
    <source>
        <dbReference type="Proteomes" id="UP000198372"/>
    </source>
</evidence>
<accession>A0A238F5G7</accession>
<evidence type="ECO:0000256" key="1">
    <source>
        <dbReference type="SAM" id="MobiDB-lite"/>
    </source>
</evidence>
<feature type="domain" description="Helitron helicase-like" evidence="2">
    <location>
        <begin position="565"/>
        <end position="762"/>
    </location>
</feature>
<feature type="region of interest" description="Disordered" evidence="1">
    <location>
        <begin position="403"/>
        <end position="434"/>
    </location>
</feature>
<organism evidence="4 5">
    <name type="scientific">Microbotryum intermedium</name>
    <dbReference type="NCBI Taxonomy" id="269621"/>
    <lineage>
        <taxon>Eukaryota</taxon>
        <taxon>Fungi</taxon>
        <taxon>Dikarya</taxon>
        <taxon>Basidiomycota</taxon>
        <taxon>Pucciniomycotina</taxon>
        <taxon>Microbotryomycetes</taxon>
        <taxon>Microbotryales</taxon>
        <taxon>Microbotryaceae</taxon>
        <taxon>Microbotryum</taxon>
    </lineage>
</organism>
<evidence type="ECO:0000259" key="2">
    <source>
        <dbReference type="Pfam" id="PF14214"/>
    </source>
</evidence>
<evidence type="ECO:0000259" key="3">
    <source>
        <dbReference type="Pfam" id="PF20209"/>
    </source>
</evidence>
<sequence>MSQLGEPVHFVYHGPNDMAMPVSVPNALVVKCTLRQLVLSSINMRVDQLQTLCQVHNINGYSPSRSRAKEIFLHVLLWICEPGCAAYFIDPAPRNATEQFGVIVDALQKEVHDRQEKMQRDLANQSAKRAASIADRSAENDKPTRRTPRASQAPEPTHYTPASAQLQAEIRTDWNEYFNDANFRIFCCLVCSERVFGHEVQWVSEGDIKCEDRGILEVLTDVHLRSDLRPTTYDFEEWRSAIIDPRGLHRANELKGQQIYSATDQPVQYHLPPDVKACFSTASQLELLVTARARAYKIVYEITKFGNPNTQQKCTRGNTLILSQNTASFTEILPMSVEQLADSVCILFCGAKANLAELDKCRPMIVRQEKVKRMVEWLIHDSQNPAYCGLHFEDSRLAELVGYSDSSSSSSSRSNASASGSAAGAPGPDPPRPLVLVPETLVSNAIQGESVEAATSLFEGYATTNNESDEPIFEPVHVPPPPTDHSVHSWEFFEKALRHFRQNKPTYIIPSGETPLWESTDELLLSKLWPHLDPYGLVGFCLDRDVSISLDQQVQHWLNLYDPGFRCDPTFPFIVSNMLRRRDVFRQLVFRVSEDRINRIARTLQDIDLTVLSEMEEKRIERVLADLQSVGDKIHGSTAQMIDMRNEIRGYVTAFGMYTLFITVNPADIHSPLILKIGGHDINLNEDLLEAFGYSASRRAQIVAADPASAAQMFDTTIKAFLKFTVRAADKDKRRGLFGKHVAHFGIVETQMRGTLHSHMLLWLDGHPSSNDFRSRIGEDPETQRQLIDWIDSLTLQGYPGQTEHDMNRNRELGTNPKRPPPGTEGKPHPALRRPPEVASKDFDQYIIDLANAFQFHVHNSSCVKNQRPSVVATDGICRYRINGETRAETVVDLDTGKIEPKRLEPKLNGYNPLCPELLKCNTDVVFAEFGKLGRVILFYVTLYMTKGSLPLGEAYDAVHVALRR</sequence>
<dbReference type="InterPro" id="IPR046700">
    <property type="entry name" value="DUF6570"/>
</dbReference>
<dbReference type="EMBL" id="FMSP01000003">
    <property type="protein sequence ID" value="SCV68267.1"/>
    <property type="molecule type" value="Genomic_DNA"/>
</dbReference>
<keyword evidence="5" id="KW-1185">Reference proteome</keyword>
<feature type="region of interest" description="Disordered" evidence="1">
    <location>
        <begin position="114"/>
        <end position="161"/>
    </location>
</feature>
<dbReference type="Pfam" id="PF20209">
    <property type="entry name" value="DUF6570"/>
    <property type="match status" value="1"/>
</dbReference>
<evidence type="ECO:0000313" key="4">
    <source>
        <dbReference type="EMBL" id="SCV68267.1"/>
    </source>
</evidence>
<dbReference type="Proteomes" id="UP000198372">
    <property type="component" value="Unassembled WGS sequence"/>
</dbReference>
<feature type="domain" description="DUF6570" evidence="3">
    <location>
        <begin position="274"/>
        <end position="397"/>
    </location>
</feature>
<name>A0A238F5G7_9BASI</name>
<dbReference type="Pfam" id="PF14214">
    <property type="entry name" value="Helitron_like_N"/>
    <property type="match status" value="1"/>
</dbReference>
<dbReference type="STRING" id="269621.A0A238F5G7"/>
<dbReference type="InterPro" id="IPR025476">
    <property type="entry name" value="Helitron_helicase-like"/>
</dbReference>
<dbReference type="OrthoDB" id="432234at2759"/>
<protein>
    <submittedName>
        <fullName evidence="4">BQ2448_388 protein</fullName>
    </submittedName>
</protein>
<feature type="compositionally biased region" description="Basic and acidic residues" evidence="1">
    <location>
        <begin position="803"/>
        <end position="812"/>
    </location>
</feature>
<gene>
    <name evidence="4" type="ORF">BQ2448_388</name>
</gene>
<feature type="compositionally biased region" description="Low complexity" evidence="1">
    <location>
        <begin position="404"/>
        <end position="426"/>
    </location>
</feature>
<proteinExistence type="predicted"/>
<reference evidence="5" key="1">
    <citation type="submission" date="2016-09" db="EMBL/GenBank/DDBJ databases">
        <authorList>
            <person name="Jeantristanb JTB J.-T."/>
            <person name="Ricardo R."/>
        </authorList>
    </citation>
    <scope>NUCLEOTIDE SEQUENCE [LARGE SCALE GENOMIC DNA]</scope>
</reference>